<protein>
    <submittedName>
        <fullName evidence="2">Uncharacterized protein</fullName>
    </submittedName>
</protein>
<evidence type="ECO:0000313" key="2">
    <source>
        <dbReference type="EMBL" id="MFD1685205.1"/>
    </source>
</evidence>
<feature type="transmembrane region" description="Helical" evidence="1">
    <location>
        <begin position="92"/>
        <end position="116"/>
    </location>
</feature>
<dbReference type="RefSeq" id="WP_256306836.1">
    <property type="nucleotide sequence ID" value="NZ_JANHAW010000001.1"/>
</dbReference>
<dbReference type="InterPro" id="IPR058307">
    <property type="entry name" value="DUF7994"/>
</dbReference>
<feature type="transmembrane region" description="Helical" evidence="1">
    <location>
        <begin position="62"/>
        <end position="80"/>
    </location>
</feature>
<organism evidence="2 3">
    <name type="scientific">Halobellus litoreus</name>
    <dbReference type="NCBI Taxonomy" id="755310"/>
    <lineage>
        <taxon>Archaea</taxon>
        <taxon>Methanobacteriati</taxon>
        <taxon>Methanobacteriota</taxon>
        <taxon>Stenosarchaea group</taxon>
        <taxon>Halobacteria</taxon>
        <taxon>Halobacteriales</taxon>
        <taxon>Haloferacaceae</taxon>
        <taxon>Halobellus</taxon>
    </lineage>
</organism>
<keyword evidence="1" id="KW-0472">Membrane</keyword>
<keyword evidence="1" id="KW-0812">Transmembrane</keyword>
<dbReference type="AlphaFoldDB" id="A0ABD6DW47"/>
<proteinExistence type="predicted"/>
<evidence type="ECO:0000256" key="1">
    <source>
        <dbReference type="SAM" id="Phobius"/>
    </source>
</evidence>
<comment type="caution">
    <text evidence="2">The sequence shown here is derived from an EMBL/GenBank/DDBJ whole genome shotgun (WGS) entry which is preliminary data.</text>
</comment>
<reference evidence="2 3" key="1">
    <citation type="journal article" date="2019" name="Int. J. Syst. Evol. Microbiol.">
        <title>The Global Catalogue of Microorganisms (GCM) 10K type strain sequencing project: providing services to taxonomists for standard genome sequencing and annotation.</title>
        <authorList>
            <consortium name="The Broad Institute Genomics Platform"/>
            <consortium name="The Broad Institute Genome Sequencing Center for Infectious Disease"/>
            <person name="Wu L."/>
            <person name="Ma J."/>
        </authorList>
    </citation>
    <scope>NUCLEOTIDE SEQUENCE [LARGE SCALE GENOMIC DNA]</scope>
    <source>
        <strain evidence="2 3">CGMCC 1.10387</strain>
    </source>
</reference>
<dbReference type="EMBL" id="JBHUDP010000002">
    <property type="protein sequence ID" value="MFD1685205.1"/>
    <property type="molecule type" value="Genomic_DNA"/>
</dbReference>
<evidence type="ECO:0000313" key="3">
    <source>
        <dbReference type="Proteomes" id="UP001597092"/>
    </source>
</evidence>
<accession>A0ABD6DW47</accession>
<sequence>MRRALLTLLGSGLLLVAAALVGLAGVPDDAPTGLLVACLGVAGGTFVVAGRRERVAVGSRSVEWHVFAGVGDLALALAMLSTTVPELLGGSAAATSAVVGSAAGALGALALAFIGVDYLRGGVHLDVDVVR</sequence>
<dbReference type="Proteomes" id="UP001597092">
    <property type="component" value="Unassembled WGS sequence"/>
</dbReference>
<keyword evidence="1" id="KW-1133">Transmembrane helix</keyword>
<keyword evidence="3" id="KW-1185">Reference proteome</keyword>
<dbReference type="Pfam" id="PF25957">
    <property type="entry name" value="DUF7994"/>
    <property type="match status" value="1"/>
</dbReference>
<name>A0ABD6DW47_9EURY</name>
<gene>
    <name evidence="2" type="ORF">ACFSAS_06205</name>
</gene>
<feature type="transmembrane region" description="Helical" evidence="1">
    <location>
        <begin position="33"/>
        <end position="50"/>
    </location>
</feature>